<accession>A0A8F4RQ54</accession>
<comment type="subcellular location">
    <subcellularLocation>
        <location evidence="1 10">Cell membrane</location>
        <topology evidence="1 10">Multi-pass membrane protein</topology>
    </subcellularLocation>
</comment>
<dbReference type="EMBL" id="MW419346">
    <property type="protein sequence ID" value="QXE93211.1"/>
    <property type="molecule type" value="mRNA"/>
</dbReference>
<dbReference type="PANTHER" id="PTHR21137">
    <property type="entry name" value="ODORANT RECEPTOR"/>
    <property type="match status" value="1"/>
</dbReference>
<keyword evidence="9 10" id="KW-0807">Transducer</keyword>
<evidence type="ECO:0000256" key="8">
    <source>
        <dbReference type="ARBA" id="ARBA00023170"/>
    </source>
</evidence>
<evidence type="ECO:0000256" key="4">
    <source>
        <dbReference type="ARBA" id="ARBA00022692"/>
    </source>
</evidence>
<dbReference type="Pfam" id="PF02949">
    <property type="entry name" value="7tm_6"/>
    <property type="match status" value="1"/>
</dbReference>
<feature type="transmembrane region" description="Helical" evidence="10">
    <location>
        <begin position="41"/>
        <end position="59"/>
    </location>
</feature>
<keyword evidence="2" id="KW-1003">Cell membrane</keyword>
<evidence type="ECO:0000256" key="6">
    <source>
        <dbReference type="ARBA" id="ARBA00022989"/>
    </source>
</evidence>
<evidence type="ECO:0000256" key="1">
    <source>
        <dbReference type="ARBA" id="ARBA00004651"/>
    </source>
</evidence>
<keyword evidence="8 10" id="KW-0675">Receptor</keyword>
<proteinExistence type="evidence at transcript level"/>
<feature type="transmembrane region" description="Helical" evidence="10">
    <location>
        <begin position="185"/>
        <end position="206"/>
    </location>
</feature>
<feature type="transmembrane region" description="Helical" evidence="10">
    <location>
        <begin position="130"/>
        <end position="149"/>
    </location>
</feature>
<evidence type="ECO:0000256" key="7">
    <source>
        <dbReference type="ARBA" id="ARBA00023136"/>
    </source>
</evidence>
<comment type="caution">
    <text evidence="10">Lacks conserved residue(s) required for the propagation of feature annotation.</text>
</comment>
<keyword evidence="4 10" id="KW-0812">Transmembrane</keyword>
<evidence type="ECO:0000313" key="11">
    <source>
        <dbReference type="EMBL" id="QXE93211.1"/>
    </source>
</evidence>
<keyword evidence="3 10" id="KW-0716">Sensory transduction</keyword>
<reference evidence="11" key="1">
    <citation type="submission" date="2020-12" db="EMBL/GenBank/DDBJ databases">
        <authorList>
            <person name="Wen X."/>
        </authorList>
    </citation>
    <scope>NUCLEOTIDE SEQUENCE</scope>
</reference>
<keyword evidence="6 10" id="KW-1133">Transmembrane helix</keyword>
<sequence length="388" mass="44440">MNSEETYDFLSISKTDKVILSCAGLYPRSPRHSIFCRIRQVTVVSLIVLVAVPITVFGIQNISNTMKLTQALFISLSILVSEVKIINFIVNLDKLVLFKKYLSSDIFHDKAWMNIKRMKRDMEDINKVRMFYRFMILIGLVTLFLEPFFDKSEENRLPFESWIPWDISDFKNYVLTYLGQTSCTIIAVATTATIDILFATMCSIACTEIRVLKYNLENLDYSALDLLVKNELRRNIILYDEILNATEAIEKLFSYGILGQFFSSIIVICFTLLHLISPSTGEESDPLARYSYLTSCGTYLMCVMTEVSIYCIYGQAVLTESSDINQATYLSNWYVSNIPARKDLIMLRERAKKPIILTAGGLFPLTLETLVKIFKTSYSFLAVLRQRS</sequence>
<keyword evidence="5 10" id="KW-0552">Olfaction</keyword>
<keyword evidence="7 10" id="KW-0472">Membrane</keyword>
<evidence type="ECO:0000256" key="3">
    <source>
        <dbReference type="ARBA" id="ARBA00022606"/>
    </source>
</evidence>
<dbReference type="GO" id="GO:0005886">
    <property type="term" value="C:plasma membrane"/>
    <property type="evidence" value="ECO:0007669"/>
    <property type="project" value="UniProtKB-SubCell"/>
</dbReference>
<evidence type="ECO:0000256" key="2">
    <source>
        <dbReference type="ARBA" id="ARBA00022475"/>
    </source>
</evidence>
<organism evidence="11">
    <name type="scientific">Eucryptorrhynchus scrobiculatus</name>
    <name type="common">Snout weevil</name>
    <name type="synonym">Eucryptorrhynchus chinensis</name>
    <dbReference type="NCBI Taxonomy" id="1552824"/>
    <lineage>
        <taxon>Eukaryota</taxon>
        <taxon>Metazoa</taxon>
        <taxon>Ecdysozoa</taxon>
        <taxon>Arthropoda</taxon>
        <taxon>Hexapoda</taxon>
        <taxon>Insecta</taxon>
        <taxon>Pterygota</taxon>
        <taxon>Neoptera</taxon>
        <taxon>Endopterygota</taxon>
        <taxon>Coleoptera</taxon>
        <taxon>Polyphaga</taxon>
        <taxon>Cucujiformia</taxon>
        <taxon>Curculionidae</taxon>
        <taxon>Cryptorhynchinae</taxon>
        <taxon>Eucryptorrhynchus</taxon>
    </lineage>
</organism>
<feature type="transmembrane region" description="Helical" evidence="10">
    <location>
        <begin position="71"/>
        <end position="90"/>
    </location>
</feature>
<evidence type="ECO:0000256" key="10">
    <source>
        <dbReference type="RuleBase" id="RU351113"/>
    </source>
</evidence>
<dbReference type="GO" id="GO:0004984">
    <property type="term" value="F:olfactory receptor activity"/>
    <property type="evidence" value="ECO:0007669"/>
    <property type="project" value="InterPro"/>
</dbReference>
<dbReference type="PANTHER" id="PTHR21137:SF35">
    <property type="entry name" value="ODORANT RECEPTOR 19A-RELATED"/>
    <property type="match status" value="1"/>
</dbReference>
<dbReference type="GO" id="GO:0005549">
    <property type="term" value="F:odorant binding"/>
    <property type="evidence" value="ECO:0007669"/>
    <property type="project" value="InterPro"/>
</dbReference>
<comment type="similarity">
    <text evidence="10">Belongs to the insect chemoreceptor superfamily. Heteromeric odorant receptor channel (TC 1.A.69) family.</text>
</comment>
<feature type="transmembrane region" description="Helical" evidence="10">
    <location>
        <begin position="289"/>
        <end position="313"/>
    </location>
</feature>
<evidence type="ECO:0000256" key="5">
    <source>
        <dbReference type="ARBA" id="ARBA00022725"/>
    </source>
</evidence>
<evidence type="ECO:0000256" key="9">
    <source>
        <dbReference type="ARBA" id="ARBA00023224"/>
    </source>
</evidence>
<protein>
    <recommendedName>
        <fullName evidence="10">Odorant receptor</fullName>
    </recommendedName>
</protein>
<dbReference type="InterPro" id="IPR004117">
    <property type="entry name" value="7tm6_olfct_rcpt"/>
</dbReference>
<feature type="transmembrane region" description="Helical" evidence="10">
    <location>
        <begin position="252"/>
        <end position="277"/>
    </location>
</feature>
<dbReference type="GO" id="GO:0007165">
    <property type="term" value="P:signal transduction"/>
    <property type="evidence" value="ECO:0007669"/>
    <property type="project" value="UniProtKB-KW"/>
</dbReference>
<dbReference type="AlphaFoldDB" id="A0A8F4RQ54"/>
<name>A0A8F4RQ54_EUCSC</name>